<dbReference type="PROSITE" id="PS51499">
    <property type="entry name" value="APO"/>
    <property type="match status" value="2"/>
</dbReference>
<reference evidence="2 3" key="1">
    <citation type="submission" date="2017-09" db="EMBL/GenBank/DDBJ databases">
        <title>WGS assembly of Aquilegia coerulea Goldsmith.</title>
        <authorList>
            <person name="Hodges S."/>
            <person name="Kramer E."/>
            <person name="Nordborg M."/>
            <person name="Tomkins J."/>
            <person name="Borevitz J."/>
            <person name="Derieg N."/>
            <person name="Yan J."/>
            <person name="Mihaltcheva S."/>
            <person name="Hayes R.D."/>
            <person name="Rokhsar D."/>
        </authorList>
    </citation>
    <scope>NUCLEOTIDE SEQUENCE [LARGE SCALE GENOMIC DNA]</scope>
    <source>
        <strain evidence="3">cv. Goldsmith</strain>
    </source>
</reference>
<evidence type="ECO:0000313" key="3">
    <source>
        <dbReference type="Proteomes" id="UP000230069"/>
    </source>
</evidence>
<dbReference type="STRING" id="218851.A0A2G5E119"/>
<feature type="domain" description="APO" evidence="1">
    <location>
        <begin position="129"/>
        <end position="213"/>
    </location>
</feature>
<sequence>MLATRVRTITNYHNILRQCVFVNFEDICRICSRQVLFSTALSQASNVTELPRRLKKSERKPLVVGINELKRRARLEKQMRQEAREVVPHPPENGLLVKHLVTIAHEVHAARDVLFTCVSKVMESIPVYSCSLCGEVHVGSVPNKIKTCIVAGNPSRREHTWEKGNVEHVLPLVESFHLYDRVGRAVSHEECLQVDRIPAIIELCVQAGLDIPEYPTRRRTFPVYIVAGRMIDFERRFPKIDSSGNDINEFGFWEKREKPGKSKKYVDFPSDDLQGFATEGMKAWEKMRSGTLKLMEKYKVQTCGYCPEVQVGPKGHRVRQCYAYKHQMRDGQHAWQEATFDDVVPPVYVWHVQDPNGTTPLLDNLKRYYGKLPAVVELFAQAGAEVGGLYAGVMREDVAIPELDEEKLVV</sequence>
<evidence type="ECO:0000313" key="2">
    <source>
        <dbReference type="EMBL" id="PIA49430.1"/>
    </source>
</evidence>
<dbReference type="OrthoDB" id="1926485at2759"/>
<proteinExistence type="predicted"/>
<dbReference type="AlphaFoldDB" id="A0A2G5E119"/>
<feature type="domain" description="APO" evidence="1">
    <location>
        <begin position="302"/>
        <end position="388"/>
    </location>
</feature>
<organism evidence="2 3">
    <name type="scientific">Aquilegia coerulea</name>
    <name type="common">Rocky mountain columbine</name>
    <dbReference type="NCBI Taxonomy" id="218851"/>
    <lineage>
        <taxon>Eukaryota</taxon>
        <taxon>Viridiplantae</taxon>
        <taxon>Streptophyta</taxon>
        <taxon>Embryophyta</taxon>
        <taxon>Tracheophyta</taxon>
        <taxon>Spermatophyta</taxon>
        <taxon>Magnoliopsida</taxon>
        <taxon>Ranunculales</taxon>
        <taxon>Ranunculaceae</taxon>
        <taxon>Thalictroideae</taxon>
        <taxon>Aquilegia</taxon>
    </lineage>
</organism>
<name>A0A2G5E119_AQUCA</name>
<dbReference type="InParanoid" id="A0A2G5E119"/>
<dbReference type="Proteomes" id="UP000230069">
    <property type="component" value="Unassembled WGS sequence"/>
</dbReference>
<dbReference type="EMBL" id="KZ305030">
    <property type="protein sequence ID" value="PIA49430.1"/>
    <property type="molecule type" value="Genomic_DNA"/>
</dbReference>
<evidence type="ECO:0000259" key="1">
    <source>
        <dbReference type="PROSITE" id="PS51499"/>
    </source>
</evidence>
<keyword evidence="3" id="KW-1185">Reference proteome</keyword>
<accession>A0A2G5E119</accession>
<protein>
    <recommendedName>
        <fullName evidence="1">APO domain-containing protein</fullName>
    </recommendedName>
</protein>
<dbReference type="GO" id="GO:0003723">
    <property type="term" value="F:RNA binding"/>
    <property type="evidence" value="ECO:0007669"/>
    <property type="project" value="InterPro"/>
</dbReference>
<dbReference type="Pfam" id="PF05634">
    <property type="entry name" value="APO_RNA-bind"/>
    <property type="match status" value="2"/>
</dbReference>
<dbReference type="PANTHER" id="PTHR10388">
    <property type="entry name" value="EUKARYOTIC TRANSLATION INITIATION FACTOR SUI1"/>
    <property type="match status" value="1"/>
</dbReference>
<gene>
    <name evidence="2" type="ORF">AQUCO_01300326v1</name>
</gene>
<dbReference type="InterPro" id="IPR023342">
    <property type="entry name" value="APO_dom"/>
</dbReference>